<evidence type="ECO:0000313" key="3">
    <source>
        <dbReference type="RefSeq" id="XP_028966955.1"/>
    </source>
</evidence>
<sequence>MTNFLRVGIPFDLLAKMPFSCACNYSGCLEQIKQHLERTAIPEVCFNKRSSATQPPRQVTQTARQATPASHARSAPSNGSPAVLLTQIAQSIAELKTVNETLRSLLDESQAVIQAVSTNQVFFCFSLSKLLKREPVEQSKVVEGVPLTVQINVEGLEDRPYFCVSVGGSALDSETSPWPHKDCISVRVHDMNGRIVLGWKIPSFAGGMRGSPPETSGPRTSKYLCEFSHLVSEEDILRHYPRTRAKYILISLVICERLSYN</sequence>
<gene>
    <name evidence="3" type="primary">LOC114828161</name>
</gene>
<dbReference type="KEGG" id="goe:114828161"/>
<dbReference type="RefSeq" id="XP_028966955.1">
    <property type="nucleotide sequence ID" value="XM_029111122.1"/>
</dbReference>
<proteinExistence type="predicted"/>
<feature type="region of interest" description="Disordered" evidence="1">
    <location>
        <begin position="52"/>
        <end position="79"/>
    </location>
</feature>
<feature type="compositionally biased region" description="Polar residues" evidence="1">
    <location>
        <begin position="52"/>
        <end position="68"/>
    </location>
</feature>
<accession>A0AAJ7SF61</accession>
<keyword evidence="2" id="KW-1185">Reference proteome</keyword>
<dbReference type="GeneID" id="114828161"/>
<protein>
    <submittedName>
        <fullName evidence="3">Uncharacterized protein LOC114828161</fullName>
    </submittedName>
</protein>
<reference evidence="3" key="1">
    <citation type="submission" date="2025-08" db="UniProtKB">
        <authorList>
            <consortium name="RefSeq"/>
        </authorList>
    </citation>
    <scope>IDENTIFICATION</scope>
</reference>
<organism evidence="2 3">
    <name type="scientific">Galendromus occidentalis</name>
    <name type="common">western predatory mite</name>
    <dbReference type="NCBI Taxonomy" id="34638"/>
    <lineage>
        <taxon>Eukaryota</taxon>
        <taxon>Metazoa</taxon>
        <taxon>Ecdysozoa</taxon>
        <taxon>Arthropoda</taxon>
        <taxon>Chelicerata</taxon>
        <taxon>Arachnida</taxon>
        <taxon>Acari</taxon>
        <taxon>Parasitiformes</taxon>
        <taxon>Mesostigmata</taxon>
        <taxon>Gamasina</taxon>
        <taxon>Phytoseioidea</taxon>
        <taxon>Phytoseiidae</taxon>
        <taxon>Typhlodrominae</taxon>
        <taxon>Galendromus</taxon>
    </lineage>
</organism>
<evidence type="ECO:0000256" key="1">
    <source>
        <dbReference type="SAM" id="MobiDB-lite"/>
    </source>
</evidence>
<dbReference type="Proteomes" id="UP000694867">
    <property type="component" value="Unplaced"/>
</dbReference>
<dbReference type="AlphaFoldDB" id="A0AAJ7SF61"/>
<name>A0AAJ7SF61_9ACAR</name>
<evidence type="ECO:0000313" key="2">
    <source>
        <dbReference type="Proteomes" id="UP000694867"/>
    </source>
</evidence>